<evidence type="ECO:0000313" key="3">
    <source>
        <dbReference type="EMBL" id="GGK01919.1"/>
    </source>
</evidence>
<comment type="caution">
    <text evidence="3">The sequence shown here is derived from an EMBL/GenBank/DDBJ whole genome shotgun (WGS) entry which is preliminary data.</text>
</comment>
<proteinExistence type="predicted"/>
<evidence type="ECO:0000256" key="1">
    <source>
        <dbReference type="SAM" id="Coils"/>
    </source>
</evidence>
<protein>
    <submittedName>
        <fullName evidence="3">Uncharacterized protein</fullName>
    </submittedName>
</protein>
<gene>
    <name evidence="3" type="ORF">GCM10010123_34810</name>
</gene>
<keyword evidence="2" id="KW-0812">Transmembrane</keyword>
<dbReference type="Proteomes" id="UP000649739">
    <property type="component" value="Unassembled WGS sequence"/>
</dbReference>
<keyword evidence="1" id="KW-0175">Coiled coil</keyword>
<dbReference type="EMBL" id="BMQB01000008">
    <property type="protein sequence ID" value="GGK01919.1"/>
    <property type="molecule type" value="Genomic_DNA"/>
</dbReference>
<dbReference type="AlphaFoldDB" id="A0A8J3FBJ7"/>
<evidence type="ECO:0000256" key="2">
    <source>
        <dbReference type="SAM" id="Phobius"/>
    </source>
</evidence>
<reference evidence="3" key="1">
    <citation type="journal article" date="2014" name="Int. J. Syst. Evol. Microbiol.">
        <title>Complete genome sequence of Corynebacterium casei LMG S-19264T (=DSM 44701T), isolated from a smear-ripened cheese.</title>
        <authorList>
            <consortium name="US DOE Joint Genome Institute (JGI-PGF)"/>
            <person name="Walter F."/>
            <person name="Albersmeier A."/>
            <person name="Kalinowski J."/>
            <person name="Ruckert C."/>
        </authorList>
    </citation>
    <scope>NUCLEOTIDE SEQUENCE</scope>
    <source>
        <strain evidence="3">JCM 3090</strain>
    </source>
</reference>
<feature type="transmembrane region" description="Helical" evidence="2">
    <location>
        <begin position="6"/>
        <end position="30"/>
    </location>
</feature>
<keyword evidence="4" id="KW-1185">Reference proteome</keyword>
<reference evidence="3" key="2">
    <citation type="submission" date="2020-09" db="EMBL/GenBank/DDBJ databases">
        <authorList>
            <person name="Sun Q."/>
            <person name="Ohkuma M."/>
        </authorList>
    </citation>
    <scope>NUCLEOTIDE SEQUENCE</scope>
    <source>
        <strain evidence="3">JCM 3090</strain>
    </source>
</reference>
<organism evidence="3 4">
    <name type="scientific">Pilimelia anulata</name>
    <dbReference type="NCBI Taxonomy" id="53371"/>
    <lineage>
        <taxon>Bacteria</taxon>
        <taxon>Bacillati</taxon>
        <taxon>Actinomycetota</taxon>
        <taxon>Actinomycetes</taxon>
        <taxon>Micromonosporales</taxon>
        <taxon>Micromonosporaceae</taxon>
        <taxon>Pilimelia</taxon>
    </lineage>
</organism>
<feature type="coiled-coil region" evidence="1">
    <location>
        <begin position="43"/>
        <end position="70"/>
    </location>
</feature>
<keyword evidence="2" id="KW-0472">Membrane</keyword>
<sequence length="86" mass="9120">MGSSVNIWLLWGVCALLGLLVLGGAARAVLRRLGPLRRAVVDLSARQEQARALQGRLEALRERAEALAAHPALADRAGERRADGAA</sequence>
<evidence type="ECO:0000313" key="4">
    <source>
        <dbReference type="Proteomes" id="UP000649739"/>
    </source>
</evidence>
<keyword evidence="2" id="KW-1133">Transmembrane helix</keyword>
<accession>A0A8J3FBJ7</accession>
<name>A0A8J3FBJ7_9ACTN</name>